<keyword evidence="7" id="KW-1185">Reference proteome</keyword>
<dbReference type="CDD" id="cd01392">
    <property type="entry name" value="HTH_LacI"/>
    <property type="match status" value="1"/>
</dbReference>
<dbReference type="EMBL" id="BAABBW010000001">
    <property type="protein sequence ID" value="GAA4167110.1"/>
    <property type="molecule type" value="Genomic_DNA"/>
</dbReference>
<dbReference type="CDD" id="cd06288">
    <property type="entry name" value="PBP1_sucrose_transcription_regulator"/>
    <property type="match status" value="1"/>
</dbReference>
<keyword evidence="1" id="KW-0678">Repressor</keyword>
<keyword evidence="2" id="KW-0805">Transcription regulation</keyword>
<dbReference type="InterPro" id="IPR010982">
    <property type="entry name" value="Lambda_DNA-bd_dom_sf"/>
</dbReference>
<dbReference type="PANTHER" id="PTHR30146:SF148">
    <property type="entry name" value="HTH-TYPE TRANSCRIPTIONAL REPRESSOR PURR-RELATED"/>
    <property type="match status" value="1"/>
</dbReference>
<dbReference type="RefSeq" id="WP_344751180.1">
    <property type="nucleotide sequence ID" value="NZ_BAABBW010000001.1"/>
</dbReference>
<feature type="domain" description="HTH lacI-type" evidence="5">
    <location>
        <begin position="2"/>
        <end position="58"/>
    </location>
</feature>
<dbReference type="Pfam" id="PF13377">
    <property type="entry name" value="Peripla_BP_3"/>
    <property type="match status" value="1"/>
</dbReference>
<comment type="caution">
    <text evidence="6">The sequence shown here is derived from an EMBL/GenBank/DDBJ whole genome shotgun (WGS) entry which is preliminary data.</text>
</comment>
<evidence type="ECO:0000313" key="6">
    <source>
        <dbReference type="EMBL" id="GAA4167110.1"/>
    </source>
</evidence>
<dbReference type="PANTHER" id="PTHR30146">
    <property type="entry name" value="LACI-RELATED TRANSCRIPTIONAL REPRESSOR"/>
    <property type="match status" value="1"/>
</dbReference>
<evidence type="ECO:0000256" key="3">
    <source>
        <dbReference type="ARBA" id="ARBA00023125"/>
    </source>
</evidence>
<evidence type="ECO:0000256" key="4">
    <source>
        <dbReference type="ARBA" id="ARBA00023163"/>
    </source>
</evidence>
<dbReference type="Pfam" id="PF00356">
    <property type="entry name" value="LacI"/>
    <property type="match status" value="1"/>
</dbReference>
<evidence type="ECO:0000256" key="2">
    <source>
        <dbReference type="ARBA" id="ARBA00023015"/>
    </source>
</evidence>
<gene>
    <name evidence="6" type="ORF">GCM10022287_00100</name>
</gene>
<dbReference type="GO" id="GO:0003677">
    <property type="term" value="F:DNA binding"/>
    <property type="evidence" value="ECO:0007669"/>
    <property type="project" value="UniProtKB-KW"/>
</dbReference>
<proteinExistence type="predicted"/>
<dbReference type="InterPro" id="IPR000843">
    <property type="entry name" value="HTH_LacI"/>
</dbReference>
<dbReference type="Gene3D" id="1.10.260.40">
    <property type="entry name" value="lambda repressor-like DNA-binding domains"/>
    <property type="match status" value="1"/>
</dbReference>
<dbReference type="InterPro" id="IPR028082">
    <property type="entry name" value="Peripla_BP_I"/>
</dbReference>
<organism evidence="6 7">
    <name type="scientific">Gryllotalpicola koreensis</name>
    <dbReference type="NCBI Taxonomy" id="993086"/>
    <lineage>
        <taxon>Bacteria</taxon>
        <taxon>Bacillati</taxon>
        <taxon>Actinomycetota</taxon>
        <taxon>Actinomycetes</taxon>
        <taxon>Micrococcales</taxon>
        <taxon>Microbacteriaceae</taxon>
        <taxon>Gryllotalpicola</taxon>
    </lineage>
</organism>
<dbReference type="PROSITE" id="PS50932">
    <property type="entry name" value="HTH_LACI_2"/>
    <property type="match status" value="1"/>
</dbReference>
<dbReference type="SUPFAM" id="SSF47413">
    <property type="entry name" value="lambda repressor-like DNA-binding domains"/>
    <property type="match status" value="1"/>
</dbReference>
<name>A0ABP7ZP72_9MICO</name>
<evidence type="ECO:0000256" key="1">
    <source>
        <dbReference type="ARBA" id="ARBA00022491"/>
    </source>
</evidence>
<sequence>MLTMKDIASHVGVSVSSVSLVLSGRSEGRVNTQVAERIRSAADELGYVPNQLARSLKTKQSRTIGVVSDRVATVPFSAHMLAGAQQAAWEAGFMLMLIDTYGNDEVQTPAVQSLLQRNIEALVVATNFHKVVELPLVPPKMPVVVLDGRPSSAGSDAPVDYVVPDEELGAYTSTRMLIDAGHTRIGFCNVSAYPIASRLRERGYERALAEARIDRDPSLTVVAEDAATQYAVLPARRLLDRADRPTAVFSFSDQTAMGFYHVARHLGLDIPGDLSIAGFDNQEFVAEALDPGLSTVQLPHREMGEWAIRRVVGRLDGSLDGAEREGYLMPCAPVVRQSIGPPPQN</sequence>
<protein>
    <submittedName>
        <fullName evidence="6">LacI family DNA-binding transcriptional regulator</fullName>
    </submittedName>
</protein>
<reference evidence="7" key="1">
    <citation type="journal article" date="2019" name="Int. J. Syst. Evol. Microbiol.">
        <title>The Global Catalogue of Microorganisms (GCM) 10K type strain sequencing project: providing services to taxonomists for standard genome sequencing and annotation.</title>
        <authorList>
            <consortium name="The Broad Institute Genomics Platform"/>
            <consortium name="The Broad Institute Genome Sequencing Center for Infectious Disease"/>
            <person name="Wu L."/>
            <person name="Ma J."/>
        </authorList>
    </citation>
    <scope>NUCLEOTIDE SEQUENCE [LARGE SCALE GENOMIC DNA]</scope>
    <source>
        <strain evidence="7">JCM 17591</strain>
    </source>
</reference>
<dbReference type="InterPro" id="IPR046335">
    <property type="entry name" value="LacI/GalR-like_sensor"/>
</dbReference>
<dbReference type="SMART" id="SM00354">
    <property type="entry name" value="HTH_LACI"/>
    <property type="match status" value="1"/>
</dbReference>
<keyword evidence="4" id="KW-0804">Transcription</keyword>
<evidence type="ECO:0000313" key="7">
    <source>
        <dbReference type="Proteomes" id="UP001501079"/>
    </source>
</evidence>
<accession>A0ABP7ZP72</accession>
<dbReference type="Gene3D" id="3.40.50.2300">
    <property type="match status" value="2"/>
</dbReference>
<dbReference type="Proteomes" id="UP001501079">
    <property type="component" value="Unassembled WGS sequence"/>
</dbReference>
<evidence type="ECO:0000259" key="5">
    <source>
        <dbReference type="PROSITE" id="PS50932"/>
    </source>
</evidence>
<keyword evidence="3 6" id="KW-0238">DNA-binding</keyword>
<dbReference type="SUPFAM" id="SSF53822">
    <property type="entry name" value="Periplasmic binding protein-like I"/>
    <property type="match status" value="1"/>
</dbReference>